<dbReference type="Proteomes" id="UP001162741">
    <property type="component" value="Chromosome"/>
</dbReference>
<dbReference type="Pfam" id="PF14344">
    <property type="entry name" value="DUF4397"/>
    <property type="match status" value="1"/>
</dbReference>
<evidence type="ECO:0000313" key="2">
    <source>
        <dbReference type="EMBL" id="UYQ94240.1"/>
    </source>
</evidence>
<reference evidence="2" key="1">
    <citation type="submission" date="2022-10" db="EMBL/GenBank/DDBJ databases">
        <title>Chitinophaga sp. nov., isolated from soil.</title>
        <authorList>
            <person name="Jeon C.O."/>
        </authorList>
    </citation>
    <scope>NUCLEOTIDE SEQUENCE</scope>
    <source>
        <strain evidence="2">R8</strain>
    </source>
</reference>
<name>A0ABY6J402_9BACT</name>
<evidence type="ECO:0000259" key="1">
    <source>
        <dbReference type="Pfam" id="PF14344"/>
    </source>
</evidence>
<dbReference type="EMBL" id="CP107006">
    <property type="protein sequence ID" value="UYQ94240.1"/>
    <property type="molecule type" value="Genomic_DNA"/>
</dbReference>
<protein>
    <submittedName>
        <fullName evidence="2">DUF4397 domain-containing protein</fullName>
    </submittedName>
</protein>
<dbReference type="InterPro" id="IPR025510">
    <property type="entry name" value="DUF4397"/>
</dbReference>
<evidence type="ECO:0000313" key="3">
    <source>
        <dbReference type="Proteomes" id="UP001162741"/>
    </source>
</evidence>
<dbReference type="PROSITE" id="PS51257">
    <property type="entry name" value="PROKAR_LIPOPROTEIN"/>
    <property type="match status" value="1"/>
</dbReference>
<organism evidence="2 3">
    <name type="scientific">Chitinophaga horti</name>
    <dbReference type="NCBI Taxonomy" id="2920382"/>
    <lineage>
        <taxon>Bacteria</taxon>
        <taxon>Pseudomonadati</taxon>
        <taxon>Bacteroidota</taxon>
        <taxon>Chitinophagia</taxon>
        <taxon>Chitinophagales</taxon>
        <taxon>Chitinophagaceae</taxon>
        <taxon>Chitinophaga</taxon>
    </lineage>
</organism>
<accession>A0ABY6J402</accession>
<keyword evidence="3" id="KW-1185">Reference proteome</keyword>
<dbReference type="RefSeq" id="WP_264282170.1">
    <property type="nucleotide sequence ID" value="NZ_CP107006.1"/>
</dbReference>
<gene>
    <name evidence="2" type="ORF">MKQ68_03935</name>
</gene>
<sequence length="243" mass="26604">MLTRMNRLWTLVAAAAILITGFSSCLKSGDPQPAQPYSILSLINLAVYPASQDVFNNGKKITSRAFEFGQYATLQVTPGTQEFSFKKYNSDSSLTTNQALYDTLAWHSVITYNNNVAGADSSVKVVNIIEDYSNVTSDKAYMRFLHVGQDVGNVRVVVNDVEIFGERAYGDFVGSTYQKFWGTNAGVVKIEVFELGSTTALASKTFTDFAAGNVYTVYLAGLKKAAGTDARKIALNVYKHSLY</sequence>
<proteinExistence type="predicted"/>
<feature type="domain" description="DUF4397" evidence="1">
    <location>
        <begin position="41"/>
        <end position="156"/>
    </location>
</feature>